<keyword evidence="4" id="KW-0472">Membrane</keyword>
<dbReference type="AlphaFoldDB" id="A0A1C7I799"/>
<dbReference type="GO" id="GO:0003700">
    <property type="term" value="F:DNA-binding transcription factor activity"/>
    <property type="evidence" value="ECO:0007669"/>
    <property type="project" value="InterPro"/>
</dbReference>
<name>A0A1C7I799_9FIRM</name>
<feature type="transmembrane region" description="Helical" evidence="4">
    <location>
        <begin position="14"/>
        <end position="35"/>
    </location>
</feature>
<keyword evidence="4" id="KW-0812">Transmembrane</keyword>
<dbReference type="EMBL" id="CP015405">
    <property type="protein sequence ID" value="ANU75475.2"/>
    <property type="molecule type" value="Genomic_DNA"/>
</dbReference>
<gene>
    <name evidence="6" type="ORF">A4V09_06655</name>
</gene>
<dbReference type="PROSITE" id="PS01124">
    <property type="entry name" value="HTH_ARAC_FAMILY_2"/>
    <property type="match status" value="1"/>
</dbReference>
<keyword evidence="3" id="KW-0804">Transcription</keyword>
<feature type="domain" description="HTH araC/xylS-type" evidence="5">
    <location>
        <begin position="341"/>
        <end position="439"/>
    </location>
</feature>
<dbReference type="InterPro" id="IPR018060">
    <property type="entry name" value="HTH_AraC"/>
</dbReference>
<dbReference type="PANTHER" id="PTHR43280">
    <property type="entry name" value="ARAC-FAMILY TRANSCRIPTIONAL REGULATOR"/>
    <property type="match status" value="1"/>
</dbReference>
<evidence type="ECO:0000259" key="5">
    <source>
        <dbReference type="PROSITE" id="PS01124"/>
    </source>
</evidence>
<keyword evidence="4" id="KW-1133">Transmembrane helix</keyword>
<organism evidence="6 7">
    <name type="scientific">Blautia pseudococcoides</name>
    <dbReference type="NCBI Taxonomy" id="1796616"/>
    <lineage>
        <taxon>Bacteria</taxon>
        <taxon>Bacillati</taxon>
        <taxon>Bacillota</taxon>
        <taxon>Clostridia</taxon>
        <taxon>Lachnospirales</taxon>
        <taxon>Lachnospiraceae</taxon>
        <taxon>Blautia</taxon>
    </lineage>
</organism>
<protein>
    <recommendedName>
        <fullName evidence="5">HTH araC/xylS-type domain-containing protein</fullName>
    </recommendedName>
</protein>
<keyword evidence="1" id="KW-0805">Transcription regulation</keyword>
<dbReference type="SMART" id="SM00342">
    <property type="entry name" value="HTH_ARAC"/>
    <property type="match status" value="1"/>
</dbReference>
<evidence type="ECO:0000313" key="7">
    <source>
        <dbReference type="Proteomes" id="UP000092574"/>
    </source>
</evidence>
<keyword evidence="2" id="KW-0238">DNA-binding</keyword>
<dbReference type="STRING" id="1796616.A4V09_06655"/>
<dbReference type="Gene3D" id="1.10.10.60">
    <property type="entry name" value="Homeodomain-like"/>
    <property type="match status" value="2"/>
</dbReference>
<keyword evidence="7" id="KW-1185">Reference proteome</keyword>
<dbReference type="SUPFAM" id="SSF46689">
    <property type="entry name" value="Homeodomain-like"/>
    <property type="match status" value="2"/>
</dbReference>
<proteinExistence type="predicted"/>
<dbReference type="Pfam" id="PF12833">
    <property type="entry name" value="HTH_18"/>
    <property type="match status" value="1"/>
</dbReference>
<evidence type="ECO:0000256" key="4">
    <source>
        <dbReference type="SAM" id="Phobius"/>
    </source>
</evidence>
<dbReference type="InterPro" id="IPR009057">
    <property type="entry name" value="Homeodomain-like_sf"/>
</dbReference>
<reference evidence="6" key="1">
    <citation type="submission" date="2017-04" db="EMBL/GenBank/DDBJ databases">
        <title>Complete Genome Sequences of Twelve Strains of a Stable Defined Moderately Diverse Mouse Microbiota 2 (sDMDMm2).</title>
        <authorList>
            <person name="Uchimura Y."/>
            <person name="Wyss M."/>
            <person name="Brugiroux S."/>
            <person name="Limenitakis J.P."/>
            <person name="Stecher B."/>
            <person name="McCoy K.D."/>
            <person name="Macpherson A.J."/>
        </authorList>
    </citation>
    <scope>NUCLEOTIDE SEQUENCE</scope>
    <source>
        <strain evidence="6">YL58</strain>
    </source>
</reference>
<dbReference type="KEGG" id="byl:A4V09_06655"/>
<evidence type="ECO:0000256" key="1">
    <source>
        <dbReference type="ARBA" id="ARBA00023015"/>
    </source>
</evidence>
<dbReference type="PANTHER" id="PTHR43280:SF34">
    <property type="entry name" value="ARAC-FAMILY TRANSCRIPTIONAL REGULATOR"/>
    <property type="match status" value="1"/>
</dbReference>
<dbReference type="Proteomes" id="UP000092574">
    <property type="component" value="Chromosome"/>
</dbReference>
<sequence length="447" mass="51948">MDFSFICLDFMIKAAAYISLFPVFYHFFHIICYTIRKKMTRRFLCMNIPYLMQHISYSLHTIVRDYGENQKLQESFCGRPDFTDSRFFESYLERRLLLRPSETLPLLLSAGDKLVYAGITVPGHHFIIGPVKFKIPVRLIHCAELPDIDHAFLDTVPFCDFKDLAVNILLIHNLFWEQTLHERDLILFNCIETSLDTEIQRHFSDLLFENREASRGHNPYDQELREFSSIENGDIQQLEQSWAEDYTGNIGVLAKDRVRSWKNIGIVVITLASRAAIRGGILPEISFSLSDIYINKVEEASDPASITHLLRQAEYQYTKMVREQKEQQNGMGNKEKNPHIRRCKDYIFAHLHDRLSIQEIADYLGKNPGYLSELFHKCEGISIKNFILREKIDLAKNMLTYSGYSYIEIAAYLGFSSQSHLGKQFKRLTGFTLGEYRNAYGVQKSIN</sequence>
<evidence type="ECO:0000313" key="6">
    <source>
        <dbReference type="EMBL" id="ANU75475.2"/>
    </source>
</evidence>
<evidence type="ECO:0000256" key="2">
    <source>
        <dbReference type="ARBA" id="ARBA00023125"/>
    </source>
</evidence>
<evidence type="ECO:0000256" key="3">
    <source>
        <dbReference type="ARBA" id="ARBA00023163"/>
    </source>
</evidence>
<accession>A0A1C7I799</accession>
<dbReference type="OrthoDB" id="184994at2"/>
<dbReference type="GO" id="GO:0043565">
    <property type="term" value="F:sequence-specific DNA binding"/>
    <property type="evidence" value="ECO:0007669"/>
    <property type="project" value="InterPro"/>
</dbReference>